<dbReference type="EC" id="1.14.-.-" evidence="2"/>
<dbReference type="RefSeq" id="WP_224610644.1">
    <property type="nucleotide sequence ID" value="NZ_JAIQXV010000015.1"/>
</dbReference>
<gene>
    <name evidence="2" type="ORF">ACFP90_14605</name>
</gene>
<sequence>MAEPLVLVNLFTLPTVAVDGFVAGWPASTALLGQAPGFRGTRLHRAVSPRALYPIVNVAHWDSAEQWEAALSGFRPTAERQRQAQTGGFNAEPALYRVGSGVSEPHSAHSGLVEPLTMIHPLTLSAGEADVFEEDWAAHVAAHPQPPGLRSAWLHRAVSPGNPRQIVIIAHWDSAEQWQAGRPLWPPVGGQNPTQAAPQPTLYRVVAVTPDPLAVRPGGPQ</sequence>
<dbReference type="Gene3D" id="3.30.70.100">
    <property type="match status" value="2"/>
</dbReference>
<organism evidence="2 3">
    <name type="scientific">Deinococcus multiflagellatus</name>
    <dbReference type="NCBI Taxonomy" id="1656887"/>
    <lineage>
        <taxon>Bacteria</taxon>
        <taxon>Thermotogati</taxon>
        <taxon>Deinococcota</taxon>
        <taxon>Deinococci</taxon>
        <taxon>Deinococcales</taxon>
        <taxon>Deinococcaceae</taxon>
        <taxon>Deinococcus</taxon>
    </lineage>
</organism>
<dbReference type="SUPFAM" id="SSF54909">
    <property type="entry name" value="Dimeric alpha+beta barrel"/>
    <property type="match status" value="2"/>
</dbReference>
<evidence type="ECO:0000259" key="1">
    <source>
        <dbReference type="Pfam" id="PF03992"/>
    </source>
</evidence>
<protein>
    <submittedName>
        <fullName evidence="2">Antibiotic biosynthesis monooxygenase family protein</fullName>
        <ecNumber evidence="2">1.14.-.-</ecNumber>
    </submittedName>
</protein>
<feature type="domain" description="ABM" evidence="1">
    <location>
        <begin position="122"/>
        <end position="180"/>
    </location>
</feature>
<dbReference type="EMBL" id="JBHSWB010000001">
    <property type="protein sequence ID" value="MFC6661438.1"/>
    <property type="molecule type" value="Genomic_DNA"/>
</dbReference>
<dbReference type="Proteomes" id="UP001596317">
    <property type="component" value="Unassembled WGS sequence"/>
</dbReference>
<dbReference type="InterPro" id="IPR007138">
    <property type="entry name" value="ABM_dom"/>
</dbReference>
<dbReference type="GO" id="GO:0004497">
    <property type="term" value="F:monooxygenase activity"/>
    <property type="evidence" value="ECO:0007669"/>
    <property type="project" value="UniProtKB-KW"/>
</dbReference>
<evidence type="ECO:0000313" key="2">
    <source>
        <dbReference type="EMBL" id="MFC6661438.1"/>
    </source>
</evidence>
<keyword evidence="3" id="KW-1185">Reference proteome</keyword>
<keyword evidence="2" id="KW-0503">Monooxygenase</keyword>
<keyword evidence="2" id="KW-0560">Oxidoreductase</keyword>
<dbReference type="InterPro" id="IPR011008">
    <property type="entry name" value="Dimeric_a/b-barrel"/>
</dbReference>
<name>A0ABW1ZKS6_9DEIO</name>
<dbReference type="Pfam" id="PF03992">
    <property type="entry name" value="ABM"/>
    <property type="match status" value="1"/>
</dbReference>
<proteinExistence type="predicted"/>
<comment type="caution">
    <text evidence="2">The sequence shown here is derived from an EMBL/GenBank/DDBJ whole genome shotgun (WGS) entry which is preliminary data.</text>
</comment>
<evidence type="ECO:0000313" key="3">
    <source>
        <dbReference type="Proteomes" id="UP001596317"/>
    </source>
</evidence>
<reference evidence="3" key="1">
    <citation type="journal article" date="2019" name="Int. J. Syst. Evol. Microbiol.">
        <title>The Global Catalogue of Microorganisms (GCM) 10K type strain sequencing project: providing services to taxonomists for standard genome sequencing and annotation.</title>
        <authorList>
            <consortium name="The Broad Institute Genomics Platform"/>
            <consortium name="The Broad Institute Genome Sequencing Center for Infectious Disease"/>
            <person name="Wu L."/>
            <person name="Ma J."/>
        </authorList>
    </citation>
    <scope>NUCLEOTIDE SEQUENCE [LARGE SCALE GENOMIC DNA]</scope>
    <source>
        <strain evidence="3">CCUG 63830</strain>
    </source>
</reference>
<accession>A0ABW1ZKS6</accession>